<protein>
    <recommendedName>
        <fullName evidence="2">ribonuclease H</fullName>
        <ecNumber evidence="2">3.1.26.4</ecNumber>
    </recommendedName>
</protein>
<dbReference type="GO" id="GO:0015074">
    <property type="term" value="P:DNA integration"/>
    <property type="evidence" value="ECO:0007669"/>
    <property type="project" value="InterPro"/>
</dbReference>
<keyword evidence="14" id="KW-1185">Reference proteome</keyword>
<evidence type="ECO:0000256" key="2">
    <source>
        <dbReference type="ARBA" id="ARBA00012180"/>
    </source>
</evidence>
<keyword evidence="5" id="KW-0540">Nuclease</keyword>
<sequence>VPFLIDTRADVTVIPETNWPRLWTLEEAPRVGGVRGFQSDKFIPRATAVHSSPPIKLRWKSSNPIWVEQWPLSEPRMTVLLELLDHELQQGHIEPSTSPWNTPVFVTPKRSGEGFRLLHDLREVNKKIQPIGPVQTLLPANSMIPEGQPCAVLEIEDCFFSIPLCEEDKEQFAFSVMFLNGQRPNLRFQWKVLLQSMVNSPTICQVTVDRALVPIWHTDPTATIVQYMDDILIATPSAGQIDRLVTTLSQTLKASEKRGPCVTFLGVQITNSYVTPQQIKIPWSIKTLHDMQQLVGSLQWIQNIVLIPPEVMSLLYDLLKGKHPWEQKALTPEASNSLDFFEQQISSSTLARWNPGIPLDLYVHFTEGGGVEALSWGKPSHVFSPGVECLGNLIMKGRKLALNHLGIEPAKIYLPFRKQFPILSVAMSEHLALALVGFAGEIQYATKPPWTELLAIVDIDLPPKVMDRPLPGPTSEEQWRCVKMTDHTLSVQQLEASALVLACGLFTKEHLNIVTDSMFVAKLCLAMARPGVAASTTAVMIEEALLSREGTVSVIHVNSHNPIKGFFQTGNDKADATAKGLWTLRDAHQLHETLHIGAKALARKCGIITDNGPNFVSKSIQTFASKWNITLVHGIPHNSTGQAIVERANQTLKAKLEVLAKAEGFANVVPPGDQACLLATAMLALNQFPRGDETKSPAQKHWAVQSLEEGPPVTIRNELGEWEQGWQLVLTGRGYAAVEKEGKIKWCPLKSIKPELRDKTNEN</sequence>
<dbReference type="EMBL" id="SWJQ01007294">
    <property type="protein sequence ID" value="TRZ05015.1"/>
    <property type="molecule type" value="Genomic_DNA"/>
</dbReference>
<evidence type="ECO:0000259" key="10">
    <source>
        <dbReference type="PROSITE" id="PS50878"/>
    </source>
</evidence>
<evidence type="ECO:0000256" key="4">
    <source>
        <dbReference type="ARBA" id="ARBA00022695"/>
    </source>
</evidence>
<keyword evidence="7" id="KW-0378">Hydrolase</keyword>
<dbReference type="InterPro" id="IPR043128">
    <property type="entry name" value="Rev_trsase/Diguanyl_cyclase"/>
</dbReference>
<evidence type="ECO:0000256" key="8">
    <source>
        <dbReference type="ARBA" id="ARBA00022918"/>
    </source>
</evidence>
<dbReference type="InterPro" id="IPR010661">
    <property type="entry name" value="RVT_thumb"/>
</dbReference>
<name>A0A8K1D729_9PASS</name>
<gene>
    <name evidence="13" type="ORF">HGM15179_020710</name>
    <name evidence="12" type="ORF">HGM15179_022092</name>
</gene>
<dbReference type="InterPro" id="IPR012337">
    <property type="entry name" value="RNaseH-like_sf"/>
</dbReference>
<evidence type="ECO:0000259" key="9">
    <source>
        <dbReference type="PROSITE" id="PS50175"/>
    </source>
</evidence>
<dbReference type="SUPFAM" id="SSF53098">
    <property type="entry name" value="Ribonuclease H-like"/>
    <property type="match status" value="1"/>
</dbReference>
<dbReference type="GO" id="GO:0004523">
    <property type="term" value="F:RNA-DNA hybrid ribonuclease activity"/>
    <property type="evidence" value="ECO:0007669"/>
    <property type="project" value="UniProtKB-EC"/>
</dbReference>
<dbReference type="Gene3D" id="3.30.420.10">
    <property type="entry name" value="Ribonuclease H-like superfamily/Ribonuclease H"/>
    <property type="match status" value="2"/>
</dbReference>
<dbReference type="AlphaFoldDB" id="A0A8K1D729"/>
<evidence type="ECO:0000313" key="12">
    <source>
        <dbReference type="EMBL" id="TRZ05015.1"/>
    </source>
</evidence>
<evidence type="ECO:0000256" key="5">
    <source>
        <dbReference type="ARBA" id="ARBA00022722"/>
    </source>
</evidence>
<evidence type="ECO:0000256" key="1">
    <source>
        <dbReference type="ARBA" id="ARBA00010879"/>
    </source>
</evidence>
<dbReference type="Proteomes" id="UP000796761">
    <property type="component" value="Unassembled WGS sequence"/>
</dbReference>
<dbReference type="PROSITE" id="PS50878">
    <property type="entry name" value="RT_POL"/>
    <property type="match status" value="1"/>
</dbReference>
<dbReference type="PROSITE" id="PS50994">
    <property type="entry name" value="INTEGRASE"/>
    <property type="match status" value="1"/>
</dbReference>
<evidence type="ECO:0000256" key="6">
    <source>
        <dbReference type="ARBA" id="ARBA00022759"/>
    </source>
</evidence>
<dbReference type="Gene3D" id="2.30.30.10">
    <property type="entry name" value="Integrase, C-terminal domain superfamily, retroviral"/>
    <property type="match status" value="1"/>
</dbReference>
<comment type="similarity">
    <text evidence="1">Belongs to the beta type-B retroviral polymerase family. HERV class-II K(HML-2) pol subfamily.</text>
</comment>
<dbReference type="InterPro" id="IPR036397">
    <property type="entry name" value="RNaseH_sf"/>
</dbReference>
<feature type="non-terminal residue" evidence="13">
    <location>
        <position position="1"/>
    </location>
</feature>
<dbReference type="InterPro" id="IPR043502">
    <property type="entry name" value="DNA/RNA_pol_sf"/>
</dbReference>
<dbReference type="InterPro" id="IPR001995">
    <property type="entry name" value="Peptidase_A2_cat"/>
</dbReference>
<dbReference type="InterPro" id="IPR000477">
    <property type="entry name" value="RT_dom"/>
</dbReference>
<dbReference type="Gene3D" id="2.40.70.10">
    <property type="entry name" value="Acid Proteases"/>
    <property type="match status" value="1"/>
</dbReference>
<dbReference type="Gene3D" id="3.30.70.270">
    <property type="match status" value="2"/>
</dbReference>
<keyword evidence="6" id="KW-0255">Endonuclease</keyword>
<dbReference type="GO" id="GO:0035613">
    <property type="term" value="F:RNA stem-loop binding"/>
    <property type="evidence" value="ECO:0007669"/>
    <property type="project" value="TreeGrafter"/>
</dbReference>
<keyword evidence="3" id="KW-0808">Transferase</keyword>
<dbReference type="SUPFAM" id="SSF56672">
    <property type="entry name" value="DNA/RNA polymerases"/>
    <property type="match status" value="1"/>
</dbReference>
<evidence type="ECO:0000313" key="13">
    <source>
        <dbReference type="EMBL" id="TRZ06395.1"/>
    </source>
</evidence>
<dbReference type="InterPro" id="IPR001584">
    <property type="entry name" value="Integrase_cat-core"/>
</dbReference>
<dbReference type="GO" id="GO:0003964">
    <property type="term" value="F:RNA-directed DNA polymerase activity"/>
    <property type="evidence" value="ECO:0007669"/>
    <property type="project" value="UniProtKB-KW"/>
</dbReference>
<evidence type="ECO:0000259" key="11">
    <source>
        <dbReference type="PROSITE" id="PS50994"/>
    </source>
</evidence>
<evidence type="ECO:0000256" key="7">
    <source>
        <dbReference type="ARBA" id="ARBA00022801"/>
    </source>
</evidence>
<dbReference type="Pfam" id="PF06817">
    <property type="entry name" value="RVT_thumb"/>
    <property type="match status" value="1"/>
</dbReference>
<dbReference type="EMBL" id="SWJQ01002556">
    <property type="protein sequence ID" value="TRZ06395.1"/>
    <property type="molecule type" value="Genomic_DNA"/>
</dbReference>
<feature type="domain" description="Peptidase A2" evidence="9">
    <location>
        <begin position="1"/>
        <end position="36"/>
    </location>
</feature>
<dbReference type="InterPro" id="IPR021109">
    <property type="entry name" value="Peptidase_aspartic_dom_sf"/>
</dbReference>
<accession>A0A8K1D729</accession>
<dbReference type="SUPFAM" id="SSF50630">
    <property type="entry name" value="Acid proteases"/>
    <property type="match status" value="1"/>
</dbReference>
<dbReference type="PROSITE" id="PS50175">
    <property type="entry name" value="ASP_PROT_RETROV"/>
    <property type="match status" value="1"/>
</dbReference>
<organism evidence="13 14">
    <name type="scientific">Zosterops borbonicus</name>
    <dbReference type="NCBI Taxonomy" id="364589"/>
    <lineage>
        <taxon>Eukaryota</taxon>
        <taxon>Metazoa</taxon>
        <taxon>Chordata</taxon>
        <taxon>Craniata</taxon>
        <taxon>Vertebrata</taxon>
        <taxon>Euteleostomi</taxon>
        <taxon>Archelosauria</taxon>
        <taxon>Archosauria</taxon>
        <taxon>Dinosauria</taxon>
        <taxon>Saurischia</taxon>
        <taxon>Theropoda</taxon>
        <taxon>Coelurosauria</taxon>
        <taxon>Aves</taxon>
        <taxon>Neognathae</taxon>
        <taxon>Neoaves</taxon>
        <taxon>Telluraves</taxon>
        <taxon>Australaves</taxon>
        <taxon>Passeriformes</taxon>
        <taxon>Sylvioidea</taxon>
        <taxon>Zosteropidae</taxon>
        <taxon>Zosterops</taxon>
    </lineage>
</organism>
<feature type="domain" description="Reverse transcriptase" evidence="10">
    <location>
        <begin position="88"/>
        <end position="288"/>
    </location>
</feature>
<dbReference type="PANTHER" id="PTHR41694">
    <property type="entry name" value="ENDOGENOUS RETROVIRUS GROUP K MEMBER POL PROTEIN"/>
    <property type="match status" value="1"/>
</dbReference>
<dbReference type="Gene3D" id="3.10.10.10">
    <property type="entry name" value="HIV Type 1 Reverse Transcriptase, subunit A, domain 1"/>
    <property type="match status" value="1"/>
</dbReference>
<dbReference type="EC" id="3.1.26.4" evidence="2"/>
<proteinExistence type="inferred from homology"/>
<comment type="caution">
    <text evidence="13">The sequence shown here is derived from an EMBL/GenBank/DDBJ whole genome shotgun (WGS) entry which is preliminary data.</text>
</comment>
<dbReference type="GO" id="GO:0006508">
    <property type="term" value="P:proteolysis"/>
    <property type="evidence" value="ECO:0007669"/>
    <property type="project" value="InterPro"/>
</dbReference>
<keyword evidence="8" id="KW-0695">RNA-directed DNA polymerase</keyword>
<dbReference type="SUPFAM" id="SSF50122">
    <property type="entry name" value="DNA-binding domain of retroviral integrase"/>
    <property type="match status" value="1"/>
</dbReference>
<dbReference type="Pfam" id="PF00078">
    <property type="entry name" value="RVT_1"/>
    <property type="match status" value="1"/>
</dbReference>
<feature type="non-terminal residue" evidence="13">
    <location>
        <position position="763"/>
    </location>
</feature>
<feature type="domain" description="Integrase catalytic" evidence="11">
    <location>
        <begin position="607"/>
        <end position="705"/>
    </location>
</feature>
<evidence type="ECO:0000256" key="3">
    <source>
        <dbReference type="ARBA" id="ARBA00022679"/>
    </source>
</evidence>
<dbReference type="OrthoDB" id="6773263at2759"/>
<reference evidence="13" key="1">
    <citation type="submission" date="2019-04" db="EMBL/GenBank/DDBJ databases">
        <title>Genome assembly of Zosterops borbonicus 15179.</title>
        <authorList>
            <person name="Leroy T."/>
            <person name="Anselmetti Y."/>
            <person name="Tilak M.-K."/>
            <person name="Nabholz B."/>
        </authorList>
    </citation>
    <scope>NUCLEOTIDE SEQUENCE</scope>
    <source>
        <strain evidence="13">HGM_15179</strain>
        <tissue evidence="13">Muscle</tissue>
    </source>
</reference>
<keyword evidence="4" id="KW-0548">Nucleotidyltransferase</keyword>
<dbReference type="InterPro" id="IPR036862">
    <property type="entry name" value="Integrase_C_dom_sf_retrovir"/>
</dbReference>
<evidence type="ECO:0000313" key="14">
    <source>
        <dbReference type="Proteomes" id="UP000796761"/>
    </source>
</evidence>
<dbReference type="PANTHER" id="PTHR41694:SF3">
    <property type="entry name" value="RNA-DIRECTED DNA POLYMERASE-RELATED"/>
    <property type="match status" value="1"/>
</dbReference>
<dbReference type="GO" id="GO:0004190">
    <property type="term" value="F:aspartic-type endopeptidase activity"/>
    <property type="evidence" value="ECO:0007669"/>
    <property type="project" value="InterPro"/>
</dbReference>